<dbReference type="GO" id="GO:0005615">
    <property type="term" value="C:extracellular space"/>
    <property type="evidence" value="ECO:0000318"/>
    <property type="project" value="GO_Central"/>
</dbReference>
<dbReference type="InterPro" id="IPR039417">
    <property type="entry name" value="Peptidase_C1A_papain-like"/>
</dbReference>
<comment type="similarity">
    <text evidence="1">Belongs to the peptidase C1 family.</text>
</comment>
<dbReference type="Gene3D" id="1.10.287.2250">
    <property type="match status" value="1"/>
</dbReference>
<feature type="domain" description="Peptidase C1A papain C-terminal" evidence="2">
    <location>
        <begin position="31"/>
        <end position="243"/>
    </location>
</feature>
<dbReference type="PRINTS" id="PR00705">
    <property type="entry name" value="PAPAIN"/>
</dbReference>
<dbReference type="InterPro" id="IPR013128">
    <property type="entry name" value="Peptidase_C1A"/>
</dbReference>
<evidence type="ECO:0000259" key="3">
    <source>
        <dbReference type="SMART" id="SM00848"/>
    </source>
</evidence>
<evidence type="ECO:0000313" key="5">
    <source>
        <dbReference type="Proteomes" id="UP000007266"/>
    </source>
</evidence>
<organism evidence="4 5">
    <name type="scientific">Tribolium castaneum</name>
    <name type="common">Red flour beetle</name>
    <dbReference type="NCBI Taxonomy" id="7070"/>
    <lineage>
        <taxon>Eukaryota</taxon>
        <taxon>Metazoa</taxon>
        <taxon>Ecdysozoa</taxon>
        <taxon>Arthropoda</taxon>
        <taxon>Hexapoda</taxon>
        <taxon>Insecta</taxon>
        <taxon>Pterygota</taxon>
        <taxon>Neoptera</taxon>
        <taxon>Endopterygota</taxon>
        <taxon>Coleoptera</taxon>
        <taxon>Polyphaga</taxon>
        <taxon>Cucujiformia</taxon>
        <taxon>Tenebrionidae</taxon>
        <taxon>Tenebrionidae incertae sedis</taxon>
        <taxon>Tribolium</taxon>
    </lineage>
</organism>
<reference evidence="4 5" key="1">
    <citation type="journal article" date="2008" name="Nature">
        <title>The genome of the model beetle and pest Tribolium castaneum.</title>
        <authorList>
            <consortium name="Tribolium Genome Sequencing Consortium"/>
            <person name="Richards S."/>
            <person name="Gibbs R.A."/>
            <person name="Weinstock G.M."/>
            <person name="Brown S.J."/>
            <person name="Denell R."/>
            <person name="Beeman R.W."/>
            <person name="Gibbs R."/>
            <person name="Beeman R.W."/>
            <person name="Brown S.J."/>
            <person name="Bucher G."/>
            <person name="Friedrich M."/>
            <person name="Grimmelikhuijzen C.J."/>
            <person name="Klingler M."/>
            <person name="Lorenzen M."/>
            <person name="Richards S."/>
            <person name="Roth S."/>
            <person name="Schroder R."/>
            <person name="Tautz D."/>
            <person name="Zdobnov E.M."/>
            <person name="Muzny D."/>
            <person name="Gibbs R.A."/>
            <person name="Weinstock G.M."/>
            <person name="Attaway T."/>
            <person name="Bell S."/>
            <person name="Buhay C.J."/>
            <person name="Chandrabose M.N."/>
            <person name="Chavez D."/>
            <person name="Clerk-Blankenburg K.P."/>
            <person name="Cree A."/>
            <person name="Dao M."/>
            <person name="Davis C."/>
            <person name="Chacko J."/>
            <person name="Dinh H."/>
            <person name="Dugan-Rocha S."/>
            <person name="Fowler G."/>
            <person name="Garner T.T."/>
            <person name="Garnes J."/>
            <person name="Gnirke A."/>
            <person name="Hawes A."/>
            <person name="Hernandez J."/>
            <person name="Hines S."/>
            <person name="Holder M."/>
            <person name="Hume J."/>
            <person name="Jhangiani S.N."/>
            <person name="Joshi V."/>
            <person name="Khan Z.M."/>
            <person name="Jackson L."/>
            <person name="Kovar C."/>
            <person name="Kowis A."/>
            <person name="Lee S."/>
            <person name="Lewis L.R."/>
            <person name="Margolis J."/>
            <person name="Morgan M."/>
            <person name="Nazareth L.V."/>
            <person name="Nguyen N."/>
            <person name="Okwuonu G."/>
            <person name="Parker D."/>
            <person name="Richards S."/>
            <person name="Ruiz S.J."/>
            <person name="Santibanez J."/>
            <person name="Savard J."/>
            <person name="Scherer S.E."/>
            <person name="Schneider B."/>
            <person name="Sodergren E."/>
            <person name="Tautz D."/>
            <person name="Vattahil S."/>
            <person name="Villasana D."/>
            <person name="White C.S."/>
            <person name="Wright R."/>
            <person name="Park Y."/>
            <person name="Beeman R.W."/>
            <person name="Lord J."/>
            <person name="Oppert B."/>
            <person name="Lorenzen M."/>
            <person name="Brown S."/>
            <person name="Wang L."/>
            <person name="Savard J."/>
            <person name="Tautz D."/>
            <person name="Richards S."/>
            <person name="Weinstock G."/>
            <person name="Gibbs R.A."/>
            <person name="Liu Y."/>
            <person name="Worley K."/>
            <person name="Weinstock G."/>
            <person name="Elsik C.G."/>
            <person name="Reese J.T."/>
            <person name="Elhaik E."/>
            <person name="Landan G."/>
            <person name="Graur D."/>
            <person name="Arensburger P."/>
            <person name="Atkinson P."/>
            <person name="Beeman R.W."/>
            <person name="Beidler J."/>
            <person name="Brown S.J."/>
            <person name="Demuth J.P."/>
            <person name="Drury D.W."/>
            <person name="Du Y.Z."/>
            <person name="Fujiwara H."/>
            <person name="Lorenzen M."/>
            <person name="Maselli V."/>
            <person name="Osanai M."/>
            <person name="Park Y."/>
            <person name="Robertson H.M."/>
            <person name="Tu Z."/>
            <person name="Wang J.J."/>
            <person name="Wang S."/>
            <person name="Richards S."/>
            <person name="Song H."/>
            <person name="Zhang L."/>
            <person name="Sodergren E."/>
            <person name="Werner D."/>
            <person name="Stanke M."/>
            <person name="Morgenstern B."/>
            <person name="Solovyev V."/>
            <person name="Kosarev P."/>
            <person name="Brown G."/>
            <person name="Chen H.C."/>
            <person name="Ermolaeva O."/>
            <person name="Hlavina W."/>
            <person name="Kapustin Y."/>
            <person name="Kiryutin B."/>
            <person name="Kitts P."/>
            <person name="Maglott D."/>
            <person name="Pruitt K."/>
            <person name="Sapojnikov V."/>
            <person name="Souvorov A."/>
            <person name="Mackey A.J."/>
            <person name="Waterhouse R.M."/>
            <person name="Wyder S."/>
            <person name="Zdobnov E.M."/>
            <person name="Zdobnov E.M."/>
            <person name="Wyder S."/>
            <person name="Kriventseva E.V."/>
            <person name="Kadowaki T."/>
            <person name="Bork P."/>
            <person name="Aranda M."/>
            <person name="Bao R."/>
            <person name="Beermann A."/>
            <person name="Berns N."/>
            <person name="Bolognesi R."/>
            <person name="Bonneton F."/>
            <person name="Bopp D."/>
            <person name="Brown S.J."/>
            <person name="Bucher G."/>
            <person name="Butts T."/>
            <person name="Chaumot A."/>
            <person name="Denell R.E."/>
            <person name="Ferrier D.E."/>
            <person name="Friedrich M."/>
            <person name="Gordon C.M."/>
            <person name="Jindra M."/>
            <person name="Klingler M."/>
            <person name="Lan Q."/>
            <person name="Lattorff H.M."/>
            <person name="Laudet V."/>
            <person name="von Levetsow C."/>
            <person name="Liu Z."/>
            <person name="Lutz R."/>
            <person name="Lynch J.A."/>
            <person name="da Fonseca R.N."/>
            <person name="Posnien N."/>
            <person name="Reuter R."/>
            <person name="Roth S."/>
            <person name="Savard J."/>
            <person name="Schinko J.B."/>
            <person name="Schmitt C."/>
            <person name="Schoppmeier M."/>
            <person name="Schroder R."/>
            <person name="Shippy T.D."/>
            <person name="Simonnet F."/>
            <person name="Marques-Souza H."/>
            <person name="Tautz D."/>
            <person name="Tomoyasu Y."/>
            <person name="Trauner J."/>
            <person name="Van der Zee M."/>
            <person name="Vervoort M."/>
            <person name="Wittkopp N."/>
            <person name="Wimmer E.A."/>
            <person name="Yang X."/>
            <person name="Jones A.K."/>
            <person name="Sattelle D.B."/>
            <person name="Ebert P.R."/>
            <person name="Nelson D."/>
            <person name="Scott J.G."/>
            <person name="Beeman R.W."/>
            <person name="Muthukrishnan S."/>
            <person name="Kramer K.J."/>
            <person name="Arakane Y."/>
            <person name="Beeman R.W."/>
            <person name="Zhu Q."/>
            <person name="Hogenkamp D."/>
            <person name="Dixit R."/>
            <person name="Oppert B."/>
            <person name="Jiang H."/>
            <person name="Zou Z."/>
            <person name="Marshall J."/>
            <person name="Elpidina E."/>
            <person name="Vinokurov K."/>
            <person name="Oppert C."/>
            <person name="Zou Z."/>
            <person name="Evans J."/>
            <person name="Lu Z."/>
            <person name="Zhao P."/>
            <person name="Sumathipala N."/>
            <person name="Altincicek B."/>
            <person name="Vilcinskas A."/>
            <person name="Williams M."/>
            <person name="Hultmark D."/>
            <person name="Hetru C."/>
            <person name="Jiang H."/>
            <person name="Grimmelikhuijzen C.J."/>
            <person name="Hauser F."/>
            <person name="Cazzamali G."/>
            <person name="Williamson M."/>
            <person name="Park Y."/>
            <person name="Li B."/>
            <person name="Tanaka Y."/>
            <person name="Predel R."/>
            <person name="Neupert S."/>
            <person name="Schachtner J."/>
            <person name="Verleyen P."/>
            <person name="Raible F."/>
            <person name="Bork P."/>
            <person name="Friedrich M."/>
            <person name="Walden K.K."/>
            <person name="Robertson H.M."/>
            <person name="Angeli S."/>
            <person name="Foret S."/>
            <person name="Bucher G."/>
            <person name="Schuetz S."/>
            <person name="Maleszka R."/>
            <person name="Wimmer E.A."/>
            <person name="Beeman R.W."/>
            <person name="Lorenzen M."/>
            <person name="Tomoyasu Y."/>
            <person name="Miller S.C."/>
            <person name="Grossmann D."/>
            <person name="Bucher G."/>
        </authorList>
    </citation>
    <scope>NUCLEOTIDE SEQUENCE [LARGE SCALE GENOMIC DNA]</scope>
    <source>
        <strain evidence="4 5">Georgia GA2</strain>
    </source>
</reference>
<dbReference type="SUPFAM" id="SSF54001">
    <property type="entry name" value="Cysteine proteinases"/>
    <property type="match status" value="2"/>
</dbReference>
<dbReference type="Gene3D" id="3.90.70.10">
    <property type="entry name" value="Cysteine proteinases"/>
    <property type="match status" value="2"/>
</dbReference>
<name>D6WR26_TRICA</name>
<dbReference type="EMBL" id="KQ971351">
    <property type="protein sequence ID" value="EFA07481.2"/>
    <property type="molecule type" value="Genomic_DNA"/>
</dbReference>
<sequence length="558" mass="64137">MFCCPYDLARKPPNPSIVIFPNMSARPQSDLPDMVDWRLQGVVTPVKRQGKCGSCWAFAILGATEAHYRKQRGSFVILSEQQLVDCVREVGTCKGVWLDEVYEYIINSNGINYDQDYRYESAPGSCRFKPNKPTVTFKKYAYLAEISEEDLQWIVAKIGPATVSFDARGSQLKSYSGGIYYNRTCTKTLTHVAVVVGYGTEKGEDYWIVKNSWGPQWGIDGYVKMARNRNNHCGIARKVLTLLVVLHTSDAFSLNKEWENFKRKYERRYPNLEEENFRRAIFEKTFQEIKHHNERYRKGLETYYLRINDLSDYTDEEMSCCSEKAPKPSITILPNVSTSSRQNLPKMVDWRLRGVVTPVKHQGKCGTCWAFAIIGATEAQYRIHRGSFVILSEQQLVDCVREVSSCRGVYLHETYKYIVKSEGINYDQDYRYQSAPGTCRFRADKPKITFRKYAYLTAISEEDLQWIVANVGPVTVSFDGRGKQFKSYSGGVFYNKTCTRMKTHVAVLVGYGTENGEDFWLVKNSYGPQWGLDGYVKIARNRNNHCGITNRITYPIFD</sequence>
<evidence type="ECO:0000313" key="4">
    <source>
        <dbReference type="EMBL" id="EFA07481.2"/>
    </source>
</evidence>
<accession>D6WR26</accession>
<dbReference type="Proteomes" id="UP000007266">
    <property type="component" value="Linkage group 7"/>
</dbReference>
<protein>
    <submittedName>
        <fullName evidence="4">Cathepsin L</fullName>
    </submittedName>
</protein>
<evidence type="ECO:0000259" key="2">
    <source>
        <dbReference type="SMART" id="SM00645"/>
    </source>
</evidence>
<gene>
    <name evidence="4" type="primary">AUGUSTUS-3.0.2_09364</name>
    <name evidence="4" type="ORF">TcasGA2_TC009364</name>
</gene>
<proteinExistence type="inferred from homology"/>
<dbReference type="Pfam" id="PF08246">
    <property type="entry name" value="Inhibitor_I29"/>
    <property type="match status" value="1"/>
</dbReference>
<dbReference type="OMA" id="HTYEAIN"/>
<dbReference type="PROSITE" id="PS00640">
    <property type="entry name" value="THIOL_PROTEASE_ASN"/>
    <property type="match status" value="1"/>
</dbReference>
<dbReference type="HOGENOM" id="CLU_012184_1_2_1"/>
<dbReference type="FunFam" id="1.10.287.2250:FF:000003">
    <property type="entry name" value="Cathepsin L"/>
    <property type="match status" value="1"/>
</dbReference>
<dbReference type="GO" id="GO:0004197">
    <property type="term" value="F:cysteine-type endopeptidase activity"/>
    <property type="evidence" value="ECO:0000318"/>
    <property type="project" value="GO_Central"/>
</dbReference>
<dbReference type="PANTHER" id="PTHR12411">
    <property type="entry name" value="CYSTEINE PROTEASE FAMILY C1-RELATED"/>
    <property type="match status" value="1"/>
</dbReference>
<dbReference type="CDD" id="cd02248">
    <property type="entry name" value="Peptidase_C1A"/>
    <property type="match status" value="2"/>
</dbReference>
<reference evidence="4 5" key="2">
    <citation type="journal article" date="2010" name="Nucleic Acids Res.">
        <title>BeetleBase in 2010: revisions to provide comprehensive genomic information for Tribolium castaneum.</title>
        <authorList>
            <person name="Kim H.S."/>
            <person name="Murphy T."/>
            <person name="Xia J."/>
            <person name="Caragea D."/>
            <person name="Park Y."/>
            <person name="Beeman R.W."/>
            <person name="Lorenzen M.D."/>
            <person name="Butcher S."/>
            <person name="Manak J.R."/>
            <person name="Brown S.J."/>
        </authorList>
    </citation>
    <scope>GENOME REANNOTATION</scope>
    <source>
        <strain evidence="4 5">Georgia GA2</strain>
    </source>
</reference>
<dbReference type="SMART" id="SM00848">
    <property type="entry name" value="Inhibitor_I29"/>
    <property type="match status" value="1"/>
</dbReference>
<dbReference type="InParanoid" id="D6WR26"/>
<dbReference type="InterPro" id="IPR013201">
    <property type="entry name" value="Prot_inhib_I29"/>
</dbReference>
<dbReference type="GO" id="GO:0051603">
    <property type="term" value="P:proteolysis involved in protein catabolic process"/>
    <property type="evidence" value="ECO:0000318"/>
    <property type="project" value="GO_Central"/>
</dbReference>
<evidence type="ECO:0000256" key="1">
    <source>
        <dbReference type="ARBA" id="ARBA00008455"/>
    </source>
</evidence>
<dbReference type="InterPro" id="IPR000668">
    <property type="entry name" value="Peptidase_C1A_C"/>
</dbReference>
<dbReference type="Pfam" id="PF00112">
    <property type="entry name" value="Peptidase_C1"/>
    <property type="match status" value="2"/>
</dbReference>
<dbReference type="InterPro" id="IPR025661">
    <property type="entry name" value="Pept_asp_AS"/>
</dbReference>
<dbReference type="SMART" id="SM00645">
    <property type="entry name" value="Pept_C1"/>
    <property type="match status" value="2"/>
</dbReference>
<dbReference type="InterPro" id="IPR038765">
    <property type="entry name" value="Papain-like_cys_pep_sf"/>
</dbReference>
<feature type="domain" description="Peptidase C1A papain C-terminal" evidence="2">
    <location>
        <begin position="344"/>
        <end position="556"/>
    </location>
</feature>
<dbReference type="STRING" id="7070.D6WR26"/>
<dbReference type="eggNOG" id="KOG1543">
    <property type="taxonomic scope" value="Eukaryota"/>
</dbReference>
<dbReference type="FunFam" id="3.90.70.10:FF:000260">
    <property type="entry name" value="Cathepsin L"/>
    <property type="match status" value="2"/>
</dbReference>
<dbReference type="AlphaFoldDB" id="D6WR26"/>
<dbReference type="GO" id="GO:0005764">
    <property type="term" value="C:lysosome"/>
    <property type="evidence" value="ECO:0000318"/>
    <property type="project" value="GO_Central"/>
</dbReference>
<feature type="domain" description="Cathepsin propeptide inhibitor" evidence="3">
    <location>
        <begin position="258"/>
        <end position="318"/>
    </location>
</feature>
<keyword evidence="5" id="KW-1185">Reference proteome</keyword>